<keyword evidence="10 19" id="KW-1133">Transmembrane helix</keyword>
<evidence type="ECO:0000256" key="15">
    <source>
        <dbReference type="PIRSR" id="PIRSR600829-1"/>
    </source>
</evidence>
<feature type="active site" description="Proton acceptor" evidence="15">
    <location>
        <position position="45"/>
    </location>
</feature>
<evidence type="ECO:0000256" key="6">
    <source>
        <dbReference type="ARBA" id="ARBA00022692"/>
    </source>
</evidence>
<keyword evidence="13" id="KW-0594">Phospholipid biosynthesis</keyword>
<keyword evidence="12 19" id="KW-0472">Membrane</keyword>
<keyword evidence="9 17" id="KW-0067">ATP-binding</keyword>
<dbReference type="InterPro" id="IPR033717">
    <property type="entry name" value="UDPK"/>
</dbReference>
<evidence type="ECO:0000256" key="3">
    <source>
        <dbReference type="ARBA" id="ARBA00022475"/>
    </source>
</evidence>
<evidence type="ECO:0000256" key="19">
    <source>
        <dbReference type="SAM" id="Phobius"/>
    </source>
</evidence>
<evidence type="ECO:0000256" key="1">
    <source>
        <dbReference type="ARBA" id="ARBA00004651"/>
    </source>
</evidence>
<dbReference type="Pfam" id="PF01219">
    <property type="entry name" value="DAGK_prokar"/>
    <property type="match status" value="1"/>
</dbReference>
<evidence type="ECO:0000256" key="14">
    <source>
        <dbReference type="ARBA" id="ARBA00023264"/>
    </source>
</evidence>
<comment type="similarity">
    <text evidence="2">Belongs to the bacterial diacylglycerol kinase family.</text>
</comment>
<keyword evidence="21" id="KW-1185">Reference proteome</keyword>
<keyword evidence="3" id="KW-1003">Cell membrane</keyword>
<evidence type="ECO:0000256" key="8">
    <source>
        <dbReference type="ARBA" id="ARBA00022777"/>
    </source>
</evidence>
<dbReference type="PANTHER" id="PTHR34299">
    <property type="entry name" value="DIACYLGLYCEROL KINASE"/>
    <property type="match status" value="1"/>
</dbReference>
<evidence type="ECO:0000256" key="11">
    <source>
        <dbReference type="ARBA" id="ARBA00023098"/>
    </source>
</evidence>
<keyword evidence="11" id="KW-0443">Lipid metabolism</keyword>
<dbReference type="GO" id="GO:0016301">
    <property type="term" value="F:kinase activity"/>
    <property type="evidence" value="ECO:0007669"/>
    <property type="project" value="UniProtKB-KW"/>
</dbReference>
<evidence type="ECO:0000313" key="20">
    <source>
        <dbReference type="EMBL" id="MBB6636232.1"/>
    </source>
</evidence>
<gene>
    <name evidence="20" type="ORF">H7B67_19080</name>
</gene>
<keyword evidence="7 17" id="KW-0547">Nucleotide-binding</keyword>
<keyword evidence="4" id="KW-0444">Lipid biosynthesis</keyword>
<comment type="cofactor">
    <cofactor evidence="18">
        <name>Mg(2+)</name>
        <dbReference type="ChEBI" id="CHEBI:18420"/>
    </cofactor>
    <text evidence="18">Mn(2+), Zn(2+), Cd(2+) and Co(2+) support activity to lesser extents.</text>
</comment>
<dbReference type="Proteomes" id="UP000535838">
    <property type="component" value="Unassembled WGS sequence"/>
</dbReference>
<evidence type="ECO:0000256" key="2">
    <source>
        <dbReference type="ARBA" id="ARBA00005967"/>
    </source>
</evidence>
<evidence type="ECO:0000256" key="13">
    <source>
        <dbReference type="ARBA" id="ARBA00023209"/>
    </source>
</evidence>
<keyword evidence="18" id="KW-0479">Metal-binding</keyword>
<comment type="caution">
    <text evidence="20">The sequence shown here is derived from an EMBL/GenBank/DDBJ whole genome shotgun (WGS) entry which is preliminary data.</text>
</comment>
<dbReference type="PROSITE" id="PS01069">
    <property type="entry name" value="DAGK_PROKAR"/>
    <property type="match status" value="1"/>
</dbReference>
<dbReference type="InterPro" id="IPR000829">
    <property type="entry name" value="DAGK"/>
</dbReference>
<evidence type="ECO:0000256" key="7">
    <source>
        <dbReference type="ARBA" id="ARBA00022741"/>
    </source>
</evidence>
<feature type="binding site" evidence="17">
    <location>
        <begin position="70"/>
        <end position="71"/>
    </location>
    <ligand>
        <name>ATP</name>
        <dbReference type="ChEBI" id="CHEBI:30616"/>
    </ligand>
</feature>
<evidence type="ECO:0000256" key="12">
    <source>
        <dbReference type="ARBA" id="ARBA00023136"/>
    </source>
</evidence>
<proteinExistence type="inferred from homology"/>
<protein>
    <submittedName>
        <fullName evidence="20">Diacylglycerol kinase family protein</fullName>
    </submittedName>
</protein>
<feature type="binding site" evidence="17">
    <location>
        <position position="4"/>
    </location>
    <ligand>
        <name>ATP</name>
        <dbReference type="ChEBI" id="CHEBI:30616"/>
    </ligand>
</feature>
<evidence type="ECO:0000313" key="21">
    <source>
        <dbReference type="Proteomes" id="UP000535838"/>
    </source>
</evidence>
<comment type="subcellular location">
    <subcellularLocation>
        <location evidence="1">Cell membrane</location>
        <topology evidence="1">Multi-pass membrane protein</topology>
    </subcellularLocation>
</comment>
<feature type="binding site" evidence="18">
    <location>
        <position position="4"/>
    </location>
    <ligand>
        <name>a divalent metal cation</name>
        <dbReference type="ChEBI" id="CHEBI:60240"/>
    </ligand>
</feature>
<dbReference type="GO" id="GO:0005886">
    <property type="term" value="C:plasma membrane"/>
    <property type="evidence" value="ECO:0007669"/>
    <property type="project" value="UniProtKB-SubCell"/>
</dbReference>
<dbReference type="InterPro" id="IPR036945">
    <property type="entry name" value="DAGK_sf"/>
</dbReference>
<evidence type="ECO:0000256" key="10">
    <source>
        <dbReference type="ARBA" id="ARBA00022989"/>
    </source>
</evidence>
<dbReference type="PANTHER" id="PTHR34299:SF1">
    <property type="entry name" value="DIACYLGLYCEROL KINASE"/>
    <property type="match status" value="1"/>
</dbReference>
<feature type="binding site" evidence="17">
    <location>
        <position position="52"/>
    </location>
    <ligand>
        <name>ATP</name>
        <dbReference type="ChEBI" id="CHEBI:30616"/>
    </ligand>
</feature>
<accession>A0A841SY97</accession>
<dbReference type="EMBL" id="JACJVQ010000017">
    <property type="protein sequence ID" value="MBB6636232.1"/>
    <property type="molecule type" value="Genomic_DNA"/>
</dbReference>
<organism evidence="20 21">
    <name type="scientific">Cohnella thailandensis</name>
    <dbReference type="NCBI Taxonomy" id="557557"/>
    <lineage>
        <taxon>Bacteria</taxon>
        <taxon>Bacillati</taxon>
        <taxon>Bacillota</taxon>
        <taxon>Bacilli</taxon>
        <taxon>Bacillales</taxon>
        <taxon>Paenibacillaceae</taxon>
        <taxon>Cohnella</taxon>
    </lineage>
</organism>
<evidence type="ECO:0000256" key="5">
    <source>
        <dbReference type="ARBA" id="ARBA00022679"/>
    </source>
</evidence>
<name>A0A841SY97_9BACL</name>
<keyword evidence="5" id="KW-0808">Transferase</keyword>
<feature type="binding site" evidence="16">
    <location>
        <position position="45"/>
    </location>
    <ligand>
        <name>substrate</name>
    </ligand>
</feature>
<dbReference type="AlphaFoldDB" id="A0A841SY97"/>
<evidence type="ECO:0000256" key="4">
    <source>
        <dbReference type="ARBA" id="ARBA00022516"/>
    </source>
</evidence>
<reference evidence="20 21" key="1">
    <citation type="submission" date="2020-08" db="EMBL/GenBank/DDBJ databases">
        <title>Cohnella phylogeny.</title>
        <authorList>
            <person name="Dunlap C."/>
        </authorList>
    </citation>
    <scope>NUCLEOTIDE SEQUENCE [LARGE SCALE GENOMIC DNA]</scope>
    <source>
        <strain evidence="20 21">DSM 25241</strain>
    </source>
</reference>
<dbReference type="Gene3D" id="1.10.287.3610">
    <property type="match status" value="1"/>
</dbReference>
<dbReference type="GO" id="GO:0008654">
    <property type="term" value="P:phospholipid biosynthetic process"/>
    <property type="evidence" value="ECO:0007669"/>
    <property type="project" value="UniProtKB-KW"/>
</dbReference>
<keyword evidence="8 20" id="KW-0418">Kinase</keyword>
<keyword evidence="14" id="KW-1208">Phospholipid metabolism</keyword>
<sequence>MKHEFHMRVHAAATVVVLLAAVALKLRSEEWLWLLSAVAAVWVTELMNTAIERTVDLASPGESELAKIAKDTAAGAVLVASIYAVAVGSIVLGPPLWEKLFG</sequence>
<dbReference type="GO" id="GO:0046872">
    <property type="term" value="F:metal ion binding"/>
    <property type="evidence" value="ECO:0007669"/>
    <property type="project" value="UniProtKB-KW"/>
</dbReference>
<evidence type="ECO:0000256" key="17">
    <source>
        <dbReference type="PIRSR" id="PIRSR600829-3"/>
    </source>
</evidence>
<feature type="binding site" evidence="18">
    <location>
        <position position="52"/>
    </location>
    <ligand>
        <name>a divalent metal cation</name>
        <dbReference type="ChEBI" id="CHEBI:60240"/>
    </ligand>
</feature>
<dbReference type="GO" id="GO:0005524">
    <property type="term" value="F:ATP binding"/>
    <property type="evidence" value="ECO:0007669"/>
    <property type="project" value="UniProtKB-KW"/>
</dbReference>
<feature type="transmembrane region" description="Helical" evidence="19">
    <location>
        <begin position="72"/>
        <end position="92"/>
    </location>
</feature>
<keyword evidence="6 19" id="KW-0812">Transmembrane</keyword>
<keyword evidence="18" id="KW-0460">Magnesium</keyword>
<dbReference type="CDD" id="cd14265">
    <property type="entry name" value="UDPK_IM_like"/>
    <property type="match status" value="1"/>
</dbReference>
<evidence type="ECO:0000256" key="18">
    <source>
        <dbReference type="PIRSR" id="PIRSR600829-4"/>
    </source>
</evidence>
<evidence type="ECO:0000256" key="16">
    <source>
        <dbReference type="PIRSR" id="PIRSR600829-2"/>
    </source>
</evidence>
<evidence type="ECO:0000256" key="9">
    <source>
        <dbReference type="ARBA" id="ARBA00022840"/>
    </source>
</evidence>